<organism evidence="1 2">
    <name type="scientific">Aneurinibacillus soli</name>
    <dbReference type="NCBI Taxonomy" id="1500254"/>
    <lineage>
        <taxon>Bacteria</taxon>
        <taxon>Bacillati</taxon>
        <taxon>Bacillota</taxon>
        <taxon>Bacilli</taxon>
        <taxon>Bacillales</taxon>
        <taxon>Paenibacillaceae</taxon>
        <taxon>Aneurinibacillus group</taxon>
        <taxon>Aneurinibacillus</taxon>
    </lineage>
</organism>
<dbReference type="Proteomes" id="UP000217696">
    <property type="component" value="Chromosome"/>
</dbReference>
<evidence type="ECO:0000313" key="1">
    <source>
        <dbReference type="EMBL" id="BAU29468.1"/>
    </source>
</evidence>
<protein>
    <submittedName>
        <fullName evidence="1">Uncharacterized protein</fullName>
    </submittedName>
</protein>
<sequence length="114" mass="13991">MSTMHPTLDFRIDAFRPMMDEPTFELFTDWCDRYQEDTMPYPFAMLSWMLDDYSYWGKQIGKENLYEYYYDALEFDELYALLYKIQAFTLYGYGNWSNNDRKRKGLQPVRFKQV</sequence>
<dbReference type="KEGG" id="asoc:CB4_03668"/>
<evidence type="ECO:0000313" key="2">
    <source>
        <dbReference type="Proteomes" id="UP000217696"/>
    </source>
</evidence>
<name>A0A0U5BET2_9BACL</name>
<proteinExistence type="predicted"/>
<accession>A0A0U5BET2</accession>
<dbReference type="EMBL" id="AP017312">
    <property type="protein sequence ID" value="BAU29468.1"/>
    <property type="molecule type" value="Genomic_DNA"/>
</dbReference>
<keyword evidence="2" id="KW-1185">Reference proteome</keyword>
<gene>
    <name evidence="1" type="ORF">CB4_03668</name>
</gene>
<dbReference type="AlphaFoldDB" id="A0A0U5BET2"/>
<reference evidence="1 2" key="1">
    <citation type="submission" date="2015-12" db="EMBL/GenBank/DDBJ databases">
        <title>Genome sequence of Aneurinibacillus soli.</title>
        <authorList>
            <person name="Lee J.S."/>
            <person name="Lee K.C."/>
            <person name="Kim K.K."/>
            <person name="Lee B.W."/>
        </authorList>
    </citation>
    <scope>NUCLEOTIDE SEQUENCE [LARGE SCALE GENOMIC DNA]</scope>
    <source>
        <strain evidence="1 2">CB4</strain>
    </source>
</reference>
<dbReference type="OrthoDB" id="10012505at2"/>
<dbReference type="RefSeq" id="WP_096467145.1">
    <property type="nucleotide sequence ID" value="NZ_AP017312.1"/>
</dbReference>